<evidence type="ECO:0000256" key="13">
    <source>
        <dbReference type="RuleBase" id="RU004016"/>
    </source>
</evidence>
<keyword evidence="5 16" id="KW-0121">Carboxypeptidase</keyword>
<comment type="similarity">
    <text evidence="3 13">Belongs to the peptidase S11 family.</text>
</comment>
<dbReference type="Gene3D" id="2.60.410.10">
    <property type="entry name" value="D-Ala-D-Ala carboxypeptidase, C-terminal domain"/>
    <property type="match status" value="1"/>
</dbReference>
<protein>
    <recommendedName>
        <fullName evidence="4">serine-type D-Ala-D-Ala carboxypeptidase</fullName>
        <ecNumber evidence="4">3.4.16.4</ecNumber>
    </recommendedName>
</protein>
<evidence type="ECO:0000256" key="11">
    <source>
        <dbReference type="ARBA" id="ARBA00023316"/>
    </source>
</evidence>
<evidence type="ECO:0000256" key="10">
    <source>
        <dbReference type="ARBA" id="ARBA00022984"/>
    </source>
</evidence>
<evidence type="ECO:0000256" key="14">
    <source>
        <dbReference type="SAM" id="SignalP"/>
    </source>
</evidence>
<comment type="caution">
    <text evidence="16">The sequence shown here is derived from an EMBL/GenBank/DDBJ whole genome shotgun (WGS) entry which is preliminary data.</text>
</comment>
<dbReference type="Pfam" id="PF00768">
    <property type="entry name" value="Peptidase_S11"/>
    <property type="match status" value="1"/>
</dbReference>
<dbReference type="Pfam" id="PF07943">
    <property type="entry name" value="PBP5_C"/>
    <property type="match status" value="1"/>
</dbReference>
<dbReference type="PANTHER" id="PTHR21581">
    <property type="entry name" value="D-ALANYL-D-ALANINE CARBOXYPEPTIDASE"/>
    <property type="match status" value="1"/>
</dbReference>
<dbReference type="InterPro" id="IPR037167">
    <property type="entry name" value="Peptidase_S11_C_sf"/>
</dbReference>
<dbReference type="InterPro" id="IPR015956">
    <property type="entry name" value="Peniciliin-bd_prot_C_sf"/>
</dbReference>
<dbReference type="SUPFAM" id="SSF56601">
    <property type="entry name" value="beta-lactamase/transpeptidase-like"/>
    <property type="match status" value="1"/>
</dbReference>
<keyword evidence="7 14" id="KW-0732">Signal</keyword>
<dbReference type="Proteomes" id="UP000759298">
    <property type="component" value="Unassembled WGS sequence"/>
</dbReference>
<dbReference type="SUPFAM" id="SSF69189">
    <property type="entry name" value="Penicillin-binding protein associated domain"/>
    <property type="match status" value="1"/>
</dbReference>
<sequence length="378" mass="40858">MVGFLAALSLALPTGLSAQPSPPTPEQAPIAYMIDLSSGQTLYARDIDRRFVPASITKVMTTLVAFDMLADGKLRRDQRMPYRDASFDEWHRKGSTLFLPRRARPSVNELLIGITTVSANDAAVVLAEGAAGSVDKWTARMNATARSIGMHDSYFGTPNGWPDEGHTFTSARDLGRLATRIIRGHPDFFDYYYGRTGLKAYGIAQDNHDPITGRVDGADGLKTGYTDQAGYGFLGTAERDGRRLVMVVAGADRGQVRNRAARDFIEWGFDAFDSTLLVRKGKPAATAQVQNGAVDQLPLVAAQDIRVATPRGDGARPELTVRYDGPLRAPIAKGEAVATLEIAVPGMEPSTLPLYAARDVPEAGLFQRIGNGFAGLFR</sequence>
<evidence type="ECO:0000256" key="9">
    <source>
        <dbReference type="ARBA" id="ARBA00022960"/>
    </source>
</evidence>
<evidence type="ECO:0000313" key="16">
    <source>
        <dbReference type="EMBL" id="MBY8336122.1"/>
    </source>
</evidence>
<keyword evidence="10" id="KW-0573">Peptidoglycan synthesis</keyword>
<keyword evidence="6" id="KW-0645">Protease</keyword>
<dbReference type="EMBL" id="JAHWXP010000001">
    <property type="protein sequence ID" value="MBY8336122.1"/>
    <property type="molecule type" value="Genomic_DNA"/>
</dbReference>
<comment type="function">
    <text evidence="1">Removes C-terminal D-alanyl residues from sugar-peptide cell wall precursors.</text>
</comment>
<evidence type="ECO:0000256" key="12">
    <source>
        <dbReference type="ARBA" id="ARBA00034000"/>
    </source>
</evidence>
<dbReference type="Gene3D" id="3.40.710.10">
    <property type="entry name" value="DD-peptidase/beta-lactamase superfamily"/>
    <property type="match status" value="1"/>
</dbReference>
<organism evidence="16 17">
    <name type="scientific">Alteriqipengyuania abyssalis</name>
    <dbReference type="NCBI Taxonomy" id="2860200"/>
    <lineage>
        <taxon>Bacteria</taxon>
        <taxon>Pseudomonadati</taxon>
        <taxon>Pseudomonadota</taxon>
        <taxon>Alphaproteobacteria</taxon>
        <taxon>Sphingomonadales</taxon>
        <taxon>Erythrobacteraceae</taxon>
        <taxon>Alteriqipengyuania</taxon>
    </lineage>
</organism>
<feature type="domain" description="Peptidase S11 D-Ala-D-Ala carboxypeptidase A C-terminal" evidence="15">
    <location>
        <begin position="272"/>
        <end position="362"/>
    </location>
</feature>
<keyword evidence="11" id="KW-0961">Cell wall biogenesis/degradation</keyword>
<dbReference type="InterPro" id="IPR018044">
    <property type="entry name" value="Peptidase_S11"/>
</dbReference>
<evidence type="ECO:0000256" key="7">
    <source>
        <dbReference type="ARBA" id="ARBA00022729"/>
    </source>
</evidence>
<evidence type="ECO:0000256" key="3">
    <source>
        <dbReference type="ARBA" id="ARBA00007164"/>
    </source>
</evidence>
<dbReference type="EC" id="3.4.16.4" evidence="4"/>
<keyword evidence="17" id="KW-1185">Reference proteome</keyword>
<keyword evidence="8" id="KW-0378">Hydrolase</keyword>
<dbReference type="InterPro" id="IPR012907">
    <property type="entry name" value="Peptidase_S11_C"/>
</dbReference>
<dbReference type="GO" id="GO:0004180">
    <property type="term" value="F:carboxypeptidase activity"/>
    <property type="evidence" value="ECO:0007669"/>
    <property type="project" value="UniProtKB-KW"/>
</dbReference>
<dbReference type="PRINTS" id="PR00725">
    <property type="entry name" value="DADACBPTASE1"/>
</dbReference>
<feature type="signal peptide" evidence="14">
    <location>
        <begin position="1"/>
        <end position="18"/>
    </location>
</feature>
<dbReference type="InterPro" id="IPR012338">
    <property type="entry name" value="Beta-lactam/transpept-like"/>
</dbReference>
<evidence type="ECO:0000256" key="8">
    <source>
        <dbReference type="ARBA" id="ARBA00022801"/>
    </source>
</evidence>
<comment type="pathway">
    <text evidence="2">Cell wall biogenesis; peptidoglycan biosynthesis.</text>
</comment>
<accession>A0ABS7PAM7</accession>
<evidence type="ECO:0000256" key="4">
    <source>
        <dbReference type="ARBA" id="ARBA00012448"/>
    </source>
</evidence>
<evidence type="ECO:0000259" key="15">
    <source>
        <dbReference type="SMART" id="SM00936"/>
    </source>
</evidence>
<dbReference type="PANTHER" id="PTHR21581:SF6">
    <property type="entry name" value="TRAFFICKING PROTEIN PARTICLE COMPLEX SUBUNIT 12"/>
    <property type="match status" value="1"/>
</dbReference>
<evidence type="ECO:0000256" key="5">
    <source>
        <dbReference type="ARBA" id="ARBA00022645"/>
    </source>
</evidence>
<evidence type="ECO:0000313" key="17">
    <source>
        <dbReference type="Proteomes" id="UP000759298"/>
    </source>
</evidence>
<name>A0ABS7PAM7_9SPHN</name>
<keyword evidence="9" id="KW-0133">Cell shape</keyword>
<dbReference type="InterPro" id="IPR001967">
    <property type="entry name" value="Peptidase_S11_N"/>
</dbReference>
<gene>
    <name evidence="16" type="ORF">KYN89_03595</name>
</gene>
<evidence type="ECO:0000256" key="6">
    <source>
        <dbReference type="ARBA" id="ARBA00022670"/>
    </source>
</evidence>
<evidence type="ECO:0000256" key="2">
    <source>
        <dbReference type="ARBA" id="ARBA00004752"/>
    </source>
</evidence>
<proteinExistence type="inferred from homology"/>
<dbReference type="SMART" id="SM00936">
    <property type="entry name" value="PBP5_C"/>
    <property type="match status" value="1"/>
</dbReference>
<reference evidence="16 17" key="1">
    <citation type="submission" date="2021-07" db="EMBL/GenBank/DDBJ databases">
        <title>Alteriqipengyuania abyssalis NZ-12B nov, sp.nov isolated from deep sea sponge in pacific ocean.</title>
        <authorList>
            <person name="Tareen S."/>
            <person name="Wink J."/>
        </authorList>
    </citation>
    <scope>NUCLEOTIDE SEQUENCE [LARGE SCALE GENOMIC DNA]</scope>
    <source>
        <strain evidence="16 17">NZ-12B</strain>
    </source>
</reference>
<evidence type="ECO:0000256" key="1">
    <source>
        <dbReference type="ARBA" id="ARBA00003217"/>
    </source>
</evidence>
<feature type="chain" id="PRO_5046783741" description="serine-type D-Ala-D-Ala carboxypeptidase" evidence="14">
    <location>
        <begin position="19"/>
        <end position="378"/>
    </location>
</feature>
<comment type="catalytic activity">
    <reaction evidence="12">
        <text>Preferential cleavage: (Ac)2-L-Lys-D-Ala-|-D-Ala. Also transpeptidation of peptidyl-alanyl moieties that are N-acyl substituents of D-alanine.</text>
        <dbReference type="EC" id="3.4.16.4"/>
    </reaction>
</comment>